<dbReference type="InterPro" id="IPR038765">
    <property type="entry name" value="Papain-like_cys_pep_sf"/>
</dbReference>
<evidence type="ECO:0000256" key="1">
    <source>
        <dbReference type="ARBA" id="ARBA00007074"/>
    </source>
</evidence>
<proteinExistence type="inferred from homology"/>
<comment type="caution">
    <text evidence="6">The sequence shown here is derived from an EMBL/GenBank/DDBJ whole genome shotgun (WGS) entry which is preliminary data.</text>
</comment>
<dbReference type="EMBL" id="RBED01000115">
    <property type="protein sequence ID" value="RNL51972.1"/>
    <property type="molecule type" value="Genomic_DNA"/>
</dbReference>
<evidence type="ECO:0000256" key="4">
    <source>
        <dbReference type="ARBA" id="ARBA00022807"/>
    </source>
</evidence>
<keyword evidence="2" id="KW-0645">Protease</keyword>
<comment type="similarity">
    <text evidence="1">Belongs to the peptidase C40 family.</text>
</comment>
<keyword evidence="3" id="KW-0378">Hydrolase</keyword>
<organism evidence="6 7">
    <name type="scientific">Arthrobacter oryzae</name>
    <dbReference type="NCBI Taxonomy" id="409290"/>
    <lineage>
        <taxon>Bacteria</taxon>
        <taxon>Bacillati</taxon>
        <taxon>Actinomycetota</taxon>
        <taxon>Actinomycetes</taxon>
        <taxon>Micrococcales</taxon>
        <taxon>Micrococcaceae</taxon>
        <taxon>Arthrobacter</taxon>
    </lineage>
</organism>
<dbReference type="AlphaFoldDB" id="A0A3N0BSG5"/>
<dbReference type="GO" id="GO:0008234">
    <property type="term" value="F:cysteine-type peptidase activity"/>
    <property type="evidence" value="ECO:0007669"/>
    <property type="project" value="UniProtKB-KW"/>
</dbReference>
<dbReference type="PROSITE" id="PS51935">
    <property type="entry name" value="NLPC_P60"/>
    <property type="match status" value="1"/>
</dbReference>
<evidence type="ECO:0000313" key="7">
    <source>
        <dbReference type="Proteomes" id="UP000273807"/>
    </source>
</evidence>
<evidence type="ECO:0000259" key="5">
    <source>
        <dbReference type="PROSITE" id="PS51935"/>
    </source>
</evidence>
<accession>A0A3N0BSG5</accession>
<dbReference type="RefSeq" id="WP_123256155.1">
    <property type="nucleotide sequence ID" value="NZ_RBED01000115.1"/>
</dbReference>
<keyword evidence="7" id="KW-1185">Reference proteome</keyword>
<protein>
    <recommendedName>
        <fullName evidence="5">NlpC/P60 domain-containing protein</fullName>
    </recommendedName>
</protein>
<dbReference type="Pfam" id="PF00877">
    <property type="entry name" value="NLPC_P60"/>
    <property type="match status" value="1"/>
</dbReference>
<reference evidence="6 7" key="1">
    <citation type="submission" date="2018-10" db="EMBL/GenBank/DDBJ databases">
        <title>Genome sequencing of Arthrobacter oryzae TNB02.</title>
        <authorList>
            <person name="Cho Y.-J."/>
            <person name="Cho A."/>
            <person name="Kim O.-S."/>
        </authorList>
    </citation>
    <scope>NUCLEOTIDE SEQUENCE [LARGE SCALE GENOMIC DNA]</scope>
    <source>
        <strain evidence="6 7">TNB02</strain>
    </source>
</reference>
<name>A0A3N0BSG5_9MICC</name>
<dbReference type="InterPro" id="IPR000064">
    <property type="entry name" value="NLP_P60_dom"/>
</dbReference>
<dbReference type="GO" id="GO:0006508">
    <property type="term" value="P:proteolysis"/>
    <property type="evidence" value="ECO:0007669"/>
    <property type="project" value="UniProtKB-KW"/>
</dbReference>
<feature type="domain" description="NlpC/P60" evidence="5">
    <location>
        <begin position="142"/>
        <end position="260"/>
    </location>
</feature>
<evidence type="ECO:0000256" key="3">
    <source>
        <dbReference type="ARBA" id="ARBA00022801"/>
    </source>
</evidence>
<evidence type="ECO:0000313" key="6">
    <source>
        <dbReference type="EMBL" id="RNL51972.1"/>
    </source>
</evidence>
<sequence length="260" mass="25381">MSARKISGRRRAVTVHTNPLAVFSKALADNAGGAGRQAAVVVAASGLVLSGGMAAQAAETPVKRNSASVSSLEVTGQVQAPLNADSSVAISFDRPAVSTTPAPVVEAPKPAAAAPAPQATAAVAVQATPRVTVQSKGQVAAAAVAPAAAPAAASGVGAAMVSAAYAQLGMIQDCTALVEKALGAAGIPVGDLAPMQFMGYGKVVGSAQPGDMVVQSGHVGIYVGNGQVLSSGMNGKNQTVVHPLSWLTASGPVTFVRAGA</sequence>
<keyword evidence="4" id="KW-0788">Thiol protease</keyword>
<dbReference type="Gene3D" id="3.90.1720.10">
    <property type="entry name" value="endopeptidase domain like (from Nostoc punctiforme)"/>
    <property type="match status" value="1"/>
</dbReference>
<gene>
    <name evidence="6" type="ORF">D7003_14630</name>
</gene>
<evidence type="ECO:0000256" key="2">
    <source>
        <dbReference type="ARBA" id="ARBA00022670"/>
    </source>
</evidence>
<dbReference type="Proteomes" id="UP000273807">
    <property type="component" value="Unassembled WGS sequence"/>
</dbReference>
<dbReference type="OrthoDB" id="5177647at2"/>
<dbReference type="SUPFAM" id="SSF54001">
    <property type="entry name" value="Cysteine proteinases"/>
    <property type="match status" value="1"/>
</dbReference>